<feature type="compositionally biased region" description="Basic and acidic residues" evidence="1">
    <location>
        <begin position="1495"/>
        <end position="1518"/>
    </location>
</feature>
<dbReference type="RefSeq" id="XP_020824202.1">
    <property type="nucleotide sequence ID" value="XM_020968543.1"/>
</dbReference>
<feature type="region of interest" description="Disordered" evidence="1">
    <location>
        <begin position="1197"/>
        <end position="1254"/>
    </location>
</feature>
<feature type="region of interest" description="Disordered" evidence="1">
    <location>
        <begin position="1108"/>
        <end position="1135"/>
    </location>
</feature>
<reference evidence="4" key="1">
    <citation type="submission" date="2025-08" db="UniProtKB">
        <authorList>
            <consortium name="RefSeq"/>
        </authorList>
    </citation>
    <scope>IDENTIFICATION</scope>
    <source>
        <tissue evidence="4">Spleen</tissue>
    </source>
</reference>
<organism evidence="3 4">
    <name type="scientific">Phascolarctos cinereus</name>
    <name type="common">Koala</name>
    <dbReference type="NCBI Taxonomy" id="38626"/>
    <lineage>
        <taxon>Eukaryota</taxon>
        <taxon>Metazoa</taxon>
        <taxon>Chordata</taxon>
        <taxon>Craniata</taxon>
        <taxon>Vertebrata</taxon>
        <taxon>Euteleostomi</taxon>
        <taxon>Mammalia</taxon>
        <taxon>Metatheria</taxon>
        <taxon>Diprotodontia</taxon>
        <taxon>Phascolarctidae</taxon>
        <taxon>Phascolarctos</taxon>
    </lineage>
</organism>
<feature type="compositionally biased region" description="Basic and acidic residues" evidence="1">
    <location>
        <begin position="1445"/>
        <end position="1473"/>
    </location>
</feature>
<feature type="compositionally biased region" description="Basic and acidic residues" evidence="1">
    <location>
        <begin position="457"/>
        <end position="477"/>
    </location>
</feature>
<feature type="region of interest" description="Disordered" evidence="1">
    <location>
        <begin position="874"/>
        <end position="905"/>
    </location>
</feature>
<dbReference type="Proteomes" id="UP000515140">
    <property type="component" value="Unplaced"/>
</dbReference>
<proteinExistence type="predicted"/>
<feature type="region of interest" description="Disordered" evidence="1">
    <location>
        <begin position="1162"/>
        <end position="1184"/>
    </location>
</feature>
<feature type="region of interest" description="Disordered" evidence="1">
    <location>
        <begin position="410"/>
        <end position="844"/>
    </location>
</feature>
<feature type="compositionally biased region" description="Basic and acidic residues" evidence="1">
    <location>
        <begin position="1197"/>
        <end position="1215"/>
    </location>
</feature>
<protein>
    <submittedName>
        <fullName evidence="4">Glutamate-rich protein 3 isoform X1</fullName>
    </submittedName>
</protein>
<dbReference type="PANTHER" id="PTHR23034">
    <property type="entry name" value="GLUTAMATE-RICH PROTEIN 3"/>
    <property type="match status" value="1"/>
</dbReference>
<feature type="compositionally biased region" description="Basic and acidic residues" evidence="1">
    <location>
        <begin position="656"/>
        <end position="667"/>
    </location>
</feature>
<feature type="compositionally biased region" description="Basic and acidic residues" evidence="1">
    <location>
        <begin position="700"/>
        <end position="719"/>
    </location>
</feature>
<accession>A0A6P5IQ55</accession>
<feature type="compositionally biased region" description="Basic and acidic residues" evidence="1">
    <location>
        <begin position="635"/>
        <end position="647"/>
    </location>
</feature>
<dbReference type="InParanoid" id="A0A6P5IQ55"/>
<feature type="compositionally biased region" description="Basic and acidic residues" evidence="1">
    <location>
        <begin position="1385"/>
        <end position="1394"/>
    </location>
</feature>
<feature type="region of interest" description="Disordered" evidence="1">
    <location>
        <begin position="151"/>
        <end position="170"/>
    </location>
</feature>
<feature type="compositionally biased region" description="Low complexity" evidence="1">
    <location>
        <begin position="572"/>
        <end position="590"/>
    </location>
</feature>
<dbReference type="InterPro" id="IPR048257">
    <property type="entry name" value="DUF4590"/>
</dbReference>
<dbReference type="Pfam" id="PF15257">
    <property type="entry name" value="DUF4590"/>
    <property type="match status" value="1"/>
</dbReference>
<feature type="compositionally biased region" description="Basic and acidic residues" evidence="1">
    <location>
        <begin position="769"/>
        <end position="790"/>
    </location>
</feature>
<evidence type="ECO:0000259" key="2">
    <source>
        <dbReference type="Pfam" id="PF15257"/>
    </source>
</evidence>
<feature type="domain" description="DUF4590" evidence="2">
    <location>
        <begin position="301"/>
        <end position="414"/>
    </location>
</feature>
<evidence type="ECO:0000256" key="1">
    <source>
        <dbReference type="SAM" id="MobiDB-lite"/>
    </source>
</evidence>
<dbReference type="KEGG" id="pcw:110195700"/>
<gene>
    <name evidence="4" type="primary">ERICH3</name>
</gene>
<feature type="compositionally biased region" description="Basic and acidic residues" evidence="1">
    <location>
        <begin position="502"/>
        <end position="559"/>
    </location>
</feature>
<feature type="region of interest" description="Disordered" evidence="1">
    <location>
        <begin position="1445"/>
        <end position="1518"/>
    </location>
</feature>
<dbReference type="InterPro" id="IPR027962">
    <property type="entry name" value="ERICH3"/>
</dbReference>
<feature type="region of interest" description="Disordered" evidence="1">
    <location>
        <begin position="931"/>
        <end position="980"/>
    </location>
</feature>
<dbReference type="CTD" id="127254"/>
<feature type="compositionally biased region" description="Basic and acidic residues" evidence="1">
    <location>
        <begin position="410"/>
        <end position="439"/>
    </location>
</feature>
<dbReference type="PANTHER" id="PTHR23034:SF2">
    <property type="entry name" value="GLUTAMATE-RICH PROTEIN 3"/>
    <property type="match status" value="1"/>
</dbReference>
<keyword evidence="3" id="KW-1185">Reference proteome</keyword>
<evidence type="ECO:0000313" key="4">
    <source>
        <dbReference type="RefSeq" id="XP_020824202.1"/>
    </source>
</evidence>
<feature type="compositionally biased region" description="Acidic residues" evidence="1">
    <location>
        <begin position="492"/>
        <end position="501"/>
    </location>
</feature>
<feature type="compositionally biased region" description="Basic and acidic residues" evidence="1">
    <location>
        <begin position="931"/>
        <end position="978"/>
    </location>
</feature>
<feature type="region of interest" description="Disordered" evidence="1">
    <location>
        <begin position="1014"/>
        <end position="1064"/>
    </location>
</feature>
<name>A0A6P5IQ55_PHACI</name>
<feature type="compositionally biased region" description="Acidic residues" evidence="1">
    <location>
        <begin position="1115"/>
        <end position="1126"/>
    </location>
</feature>
<feature type="region of interest" description="Disordered" evidence="1">
    <location>
        <begin position="1347"/>
        <end position="1394"/>
    </location>
</feature>
<feature type="compositionally biased region" description="Acidic residues" evidence="1">
    <location>
        <begin position="807"/>
        <end position="838"/>
    </location>
</feature>
<feature type="compositionally biased region" description="Basic and acidic residues" evidence="1">
    <location>
        <begin position="874"/>
        <end position="899"/>
    </location>
</feature>
<sequence>MNRPHPTGPLATYNSLTDKHLVGYFSNVRRRRHLQRSGLITRSGRILSEKEYRQNTMRKDRQKFTREYLAHAIFKKVLEMEHNYEMELKRWLETSSQKERVQRVKVGRSRRAVEHYMPVLSPHPPVAPEVNHGSCVVIDQMYSSTLKLAFPRPNTAPGRPSTAPANMQQRPPRLQPLLSHPAAGAALKPASASKLKPSVTEMEGRFPNGGERYRNPSEHSHGVAPYQLPIINEYLVPVPPPPSPRNEKIINRSRIQAWRRRVRPTTAPNIPEPHRDSGRYHKSPLHSNAFITMIYWGKRVHLNHDDINYKDEIKIYQQHCGGENLCVFQGRLLEKETFRFVSKRHYGFPFSLTFFLNGMQLDRLSSCCEFKHRRGSRLGGKNGYFGFVDIEGASPCYKCIISMGLDKKPLPPPKKEKEMMEVNEDPVKEEEFSKSRENFNEEVENVGPMPTTCSAPEDDKKVEECIEEGVGREEKTGPDPAENNQEVSFKDDYDEDFEVDDEKSNEKVNEDGQTDDQMKGRSKSPSDDEKDNLDHEKESETSFQEIRETSDYMKYKIDGCSDNDLEDDKQASKASFSGSSGSNIYSSSSEDMSEMGDERSYSEQSQEETYQENSDFRDMDEEDKAEEYPLSQGVMDRRETESKRMDPEGMCEDQETECHSSLKEITKKSASGEGKEEDEDALLLLAKSDKEMGDTMARLSKVDEGGELKSIQEEIRESVEENESYPSEGEPSDSSADEAQEGPSRCLYHLHKDGDLLAEETAALETEEESKHDAPEGEQLKRREAFEPKKAGPGAGAEEPRSRKEKEEEEEEEEGEEEEKEEGEEEEEKEQEEEEEAEAALGRGWVVVNATSAPRVLVEVAELTKVREVPGVHWDGEETGAKREGLASKEEGEATERMRITQVITDARSHEEEIWRDRGSERKEAVIQEEETIGKAARESHGDTGEVRHETKNEGRIQSEVGRSKEEEAESEAEREGEYTEMVSPVRWNMAAWIDVLEMEALEGTKEALSKKKETYQEGQEGGEKAAVLRGVTPEEEGDIGVADLEDVGREVGYPRGAEKETAAVGEEIVTEEETEALNETVKATMSQREVVTPLAVAEAKEVFEQLEETTNGGEEIEEKECDTEEGVVGKGMEPVDGVVFHRESAENERKLSLMEAASEVKELSGKEGIPGMEEEVEIEDGEIRYGATREVTCRAKEENKVEKQEMGLPEEVRRSPNNRDGMPDVKLVRKKWTPEEETTTKEPSVTERVETPEEIGVIRAKEREETGVLVKTYGAIFEEEPGSGGQVCEEEAPAARTETEMSLEKEALKNKTQEGKTIVDGQAEADVGDAGGMAVTALKREVLAAAEGKTEENKASSPSDGVVGETWPRQDQLLKKTAAGGRVAVEEEGKGERVPAVEEVIGKAAPEADPATREGVLEMSLMIQALEWERDQKRDIVREDWMWEKSQAEEAGDEEKSRPGSPEPRGEVKHGEGGPQSQRPRGLETMTVENGMTEIRERQESTAQRKDDALGAEVPRP</sequence>
<evidence type="ECO:0000313" key="3">
    <source>
        <dbReference type="Proteomes" id="UP000515140"/>
    </source>
</evidence>
<feature type="region of interest" description="Disordered" evidence="1">
    <location>
        <begin position="1280"/>
        <end position="1301"/>
    </location>
</feature>
<feature type="compositionally biased region" description="Basic and acidic residues" evidence="1">
    <location>
        <begin position="1222"/>
        <end position="1252"/>
    </location>
</feature>
<dbReference type="GeneID" id="110195700"/>
<dbReference type="FunCoup" id="A0A6P5IQ55">
    <property type="interactions" value="68"/>
</dbReference>